<proteinExistence type="predicted"/>
<evidence type="ECO:0000313" key="3">
    <source>
        <dbReference type="Proteomes" id="UP001551189"/>
    </source>
</evidence>
<dbReference type="GO" id="GO:0016740">
    <property type="term" value="F:transferase activity"/>
    <property type="evidence" value="ECO:0007669"/>
    <property type="project" value="UniProtKB-KW"/>
</dbReference>
<dbReference type="Gene3D" id="3.40.630.30">
    <property type="match status" value="1"/>
</dbReference>
<dbReference type="EMBL" id="JBEYXT010000294">
    <property type="protein sequence ID" value="MEU6806315.1"/>
    <property type="molecule type" value="Genomic_DNA"/>
</dbReference>
<dbReference type="PROSITE" id="PS51186">
    <property type="entry name" value="GNAT"/>
    <property type="match status" value="1"/>
</dbReference>
<feature type="domain" description="N-acetyltransferase" evidence="1">
    <location>
        <begin position="25"/>
        <end position="167"/>
    </location>
</feature>
<evidence type="ECO:0000259" key="1">
    <source>
        <dbReference type="PROSITE" id="PS51186"/>
    </source>
</evidence>
<dbReference type="PANTHER" id="PTHR43441">
    <property type="entry name" value="RIBOSOMAL-PROTEIN-SERINE ACETYLTRANSFERASE"/>
    <property type="match status" value="1"/>
</dbReference>
<dbReference type="SUPFAM" id="SSF55729">
    <property type="entry name" value="Acyl-CoA N-acyltransferases (Nat)"/>
    <property type="match status" value="1"/>
</dbReference>
<dbReference type="InterPro" id="IPR032710">
    <property type="entry name" value="NTF2-like_dom_sf"/>
</dbReference>
<dbReference type="RefSeq" id="WP_359701868.1">
    <property type="nucleotide sequence ID" value="NZ_JBEYXT010000294.1"/>
</dbReference>
<dbReference type="SUPFAM" id="SSF54427">
    <property type="entry name" value="NTF2-like"/>
    <property type="match status" value="1"/>
</dbReference>
<protein>
    <submittedName>
        <fullName evidence="2">GNAT family protein</fullName>
        <ecNumber evidence="2">2.-.-.-</ecNumber>
    </submittedName>
</protein>
<keyword evidence="2" id="KW-0808">Transferase</keyword>
<evidence type="ECO:0000313" key="2">
    <source>
        <dbReference type="EMBL" id="MEU6806315.1"/>
    </source>
</evidence>
<organism evidence="2 3">
    <name type="scientific">Streptomyces neyagawaensis</name>
    <dbReference type="NCBI Taxonomy" id="42238"/>
    <lineage>
        <taxon>Bacteria</taxon>
        <taxon>Bacillati</taxon>
        <taxon>Actinomycetota</taxon>
        <taxon>Actinomycetes</taxon>
        <taxon>Kitasatosporales</taxon>
        <taxon>Streptomycetaceae</taxon>
        <taxon>Streptomyces</taxon>
    </lineage>
</organism>
<dbReference type="PANTHER" id="PTHR43441:SF10">
    <property type="entry name" value="ACETYLTRANSFERASE"/>
    <property type="match status" value="1"/>
</dbReference>
<sequence length="331" mass="37259">MFTIPLDDHAQLSSLEPWQAPEFLAHIDRARPLVDPWIPWTSLTTDLASARSTLQRYADLSSSDSGRIYGIWLGGVLVGGVMFTRFDTSSGVCEIGCWLEQAGQGRGLVTRACRALIDWAFTRRGMSRVEWWVASGNTRSIASARRLGMTRDGVLRQRYPYRGLRHDSEVWSVLAQEWPPAEAPAAPEPAPTSGDQAEIDRLMGLFMASFTNTGGRRPDLEIIRELFVPEGRIISNTGNNPVIMDLDAFVEPRQKMLTDGTLTEFSEWEVSQRTEIFGSVAHRFTEYRKSGVRNGEHFEGHGHKTTQFLRTPAGWRMSSMAWDDEPTRLPE</sequence>
<comment type="caution">
    <text evidence="2">The sequence shown here is derived from an EMBL/GenBank/DDBJ whole genome shotgun (WGS) entry which is preliminary data.</text>
</comment>
<dbReference type="Pfam" id="PF13302">
    <property type="entry name" value="Acetyltransf_3"/>
    <property type="match status" value="1"/>
</dbReference>
<accession>A0ABV3BA37</accession>
<dbReference type="InterPro" id="IPR016181">
    <property type="entry name" value="Acyl_CoA_acyltransferase"/>
</dbReference>
<dbReference type="CDD" id="cd04301">
    <property type="entry name" value="NAT_SF"/>
    <property type="match status" value="1"/>
</dbReference>
<dbReference type="InterPro" id="IPR051908">
    <property type="entry name" value="Ribosomal_N-acetyltransferase"/>
</dbReference>
<dbReference type="Gene3D" id="3.10.450.50">
    <property type="match status" value="1"/>
</dbReference>
<dbReference type="EC" id="2.-.-.-" evidence="2"/>
<name>A0ABV3BA37_9ACTN</name>
<dbReference type="Proteomes" id="UP001551189">
    <property type="component" value="Unassembled WGS sequence"/>
</dbReference>
<reference evidence="2 3" key="1">
    <citation type="submission" date="2024-06" db="EMBL/GenBank/DDBJ databases">
        <title>The Natural Products Discovery Center: Release of the First 8490 Sequenced Strains for Exploring Actinobacteria Biosynthetic Diversity.</title>
        <authorList>
            <person name="Kalkreuter E."/>
            <person name="Kautsar S.A."/>
            <person name="Yang D."/>
            <person name="Bader C.D."/>
            <person name="Teijaro C.N."/>
            <person name="Fluegel L."/>
            <person name="Davis C.M."/>
            <person name="Simpson J.R."/>
            <person name="Lauterbach L."/>
            <person name="Steele A.D."/>
            <person name="Gui C."/>
            <person name="Meng S."/>
            <person name="Li G."/>
            <person name="Viehrig K."/>
            <person name="Ye F."/>
            <person name="Su P."/>
            <person name="Kiefer A.F."/>
            <person name="Nichols A."/>
            <person name="Cepeda A.J."/>
            <person name="Yan W."/>
            <person name="Fan B."/>
            <person name="Jiang Y."/>
            <person name="Adhikari A."/>
            <person name="Zheng C.-J."/>
            <person name="Schuster L."/>
            <person name="Cowan T.M."/>
            <person name="Smanski M.J."/>
            <person name="Chevrette M.G."/>
            <person name="De Carvalho L.P.S."/>
            <person name="Shen B."/>
        </authorList>
    </citation>
    <scope>NUCLEOTIDE SEQUENCE [LARGE SCALE GENOMIC DNA]</scope>
    <source>
        <strain evidence="2 3">NPDC046851</strain>
    </source>
</reference>
<keyword evidence="3" id="KW-1185">Reference proteome</keyword>
<gene>
    <name evidence="2" type="ORF">ABZ931_35810</name>
</gene>
<dbReference type="InterPro" id="IPR000182">
    <property type="entry name" value="GNAT_dom"/>
</dbReference>